<name>A0A084GGY7_PSEDA</name>
<dbReference type="SMART" id="SM00721">
    <property type="entry name" value="BAR"/>
    <property type="match status" value="1"/>
</dbReference>
<evidence type="ECO:0000256" key="1">
    <source>
        <dbReference type="SAM" id="MobiDB-lite"/>
    </source>
</evidence>
<dbReference type="AlphaFoldDB" id="A0A084GGY7"/>
<sequence>MKITKKFDRAFHWAGEKMGSEAKTSHSDEFKMLETEMALRIDGAERLHKSTTAYVKWAGKRNEVFEDKEKGLPGSYLGRTMVSHGEDFEHDSEYGNSLIAVGRTNERLASIQEQYTAEITSTWLESLNRSLAMMKDYQAARKKLESRRLAYDTSISKAQRSKREDFRLEEEVRSSKAKFEEANEDVLRRMQDIKEAETDSLRELGTFLDAQLDFHERCTEELRRAREELASASRRGSSGGRVTVSPPRSRPSLLNYSYSSYTSENSVGREQQHVYEEEYEEPEQHPAQRMGSVRVSTRRPPPEVPSRAQTFGRSNSIVGRSPPTPSPSFEHRVSTHQMIPIPTGNMRAQLRPVSRINTDVTSSSSGSSYSRGHNNVFTDGYDDETPDSASLSPEWGPSDRCASPATSHSSWSRSTTGSSFGQRKAPPPPPPCRSKKPPPPIPPKREFY</sequence>
<feature type="compositionally biased region" description="Low complexity" evidence="1">
    <location>
        <begin position="403"/>
        <end position="419"/>
    </location>
</feature>
<evidence type="ECO:0000313" key="3">
    <source>
        <dbReference type="EMBL" id="KEZ46599.1"/>
    </source>
</evidence>
<dbReference type="GO" id="GO:0005737">
    <property type="term" value="C:cytoplasm"/>
    <property type="evidence" value="ECO:0007669"/>
    <property type="project" value="InterPro"/>
</dbReference>
<dbReference type="InterPro" id="IPR004148">
    <property type="entry name" value="BAR_dom"/>
</dbReference>
<feature type="region of interest" description="Disordered" evidence="1">
    <location>
        <begin position="228"/>
        <end position="331"/>
    </location>
</feature>
<dbReference type="KEGG" id="sapo:SAPIO_CDS0413"/>
<reference evidence="3 4" key="1">
    <citation type="journal article" date="2014" name="Genome Announc.">
        <title>Draft genome sequence of the pathogenic fungus Scedosporium apiospermum.</title>
        <authorList>
            <person name="Vandeputte P."/>
            <person name="Ghamrawi S."/>
            <person name="Rechenmann M."/>
            <person name="Iltis A."/>
            <person name="Giraud S."/>
            <person name="Fleury M."/>
            <person name="Thornton C."/>
            <person name="Delhaes L."/>
            <person name="Meyer W."/>
            <person name="Papon N."/>
            <person name="Bouchara J.P."/>
        </authorList>
    </citation>
    <scope>NUCLEOTIDE SEQUENCE [LARGE SCALE GENOMIC DNA]</scope>
    <source>
        <strain evidence="3 4">IHEM 14462</strain>
    </source>
</reference>
<feature type="compositionally biased region" description="Polar residues" evidence="1">
    <location>
        <begin position="307"/>
        <end position="318"/>
    </location>
</feature>
<feature type="compositionally biased region" description="Low complexity" evidence="1">
    <location>
        <begin position="250"/>
        <end position="266"/>
    </location>
</feature>
<dbReference type="InterPro" id="IPR027267">
    <property type="entry name" value="AH/BAR_dom_sf"/>
</dbReference>
<dbReference type="HOGENOM" id="CLU_034817_1_0_1"/>
<dbReference type="OMA" id="KSMTSYV"/>
<dbReference type="Proteomes" id="UP000028545">
    <property type="component" value="Unassembled WGS sequence"/>
</dbReference>
<dbReference type="SUPFAM" id="SSF103657">
    <property type="entry name" value="BAR/IMD domain-like"/>
    <property type="match status" value="1"/>
</dbReference>
<dbReference type="Gene3D" id="1.20.1270.60">
    <property type="entry name" value="Arfaptin homology (AH) domain/BAR domain"/>
    <property type="match status" value="1"/>
</dbReference>
<proteinExistence type="predicted"/>
<evidence type="ECO:0000259" key="2">
    <source>
        <dbReference type="PROSITE" id="PS51021"/>
    </source>
</evidence>
<keyword evidence="4" id="KW-1185">Reference proteome</keyword>
<organism evidence="3 4">
    <name type="scientific">Pseudallescheria apiosperma</name>
    <name type="common">Scedosporium apiospermum</name>
    <dbReference type="NCBI Taxonomy" id="563466"/>
    <lineage>
        <taxon>Eukaryota</taxon>
        <taxon>Fungi</taxon>
        <taxon>Dikarya</taxon>
        <taxon>Ascomycota</taxon>
        <taxon>Pezizomycotina</taxon>
        <taxon>Sordariomycetes</taxon>
        <taxon>Hypocreomycetidae</taxon>
        <taxon>Microascales</taxon>
        <taxon>Microascaceae</taxon>
        <taxon>Scedosporium</taxon>
    </lineage>
</organism>
<feature type="region of interest" description="Disordered" evidence="1">
    <location>
        <begin position="357"/>
        <end position="448"/>
    </location>
</feature>
<dbReference type="RefSeq" id="XP_016646398.1">
    <property type="nucleotide sequence ID" value="XM_016783198.1"/>
</dbReference>
<dbReference type="PROSITE" id="PS51021">
    <property type="entry name" value="BAR"/>
    <property type="match status" value="1"/>
</dbReference>
<dbReference type="CDD" id="cd07593">
    <property type="entry name" value="BAR_MUG137_fungi"/>
    <property type="match status" value="1"/>
</dbReference>
<feature type="domain" description="BAR" evidence="2">
    <location>
        <begin position="15"/>
        <end position="238"/>
    </location>
</feature>
<dbReference type="Pfam" id="PF03114">
    <property type="entry name" value="BAR"/>
    <property type="match status" value="1"/>
</dbReference>
<feature type="compositionally biased region" description="Pro residues" evidence="1">
    <location>
        <begin position="425"/>
        <end position="442"/>
    </location>
</feature>
<dbReference type="GeneID" id="27718565"/>
<feature type="compositionally biased region" description="Basic and acidic residues" evidence="1">
    <location>
        <begin position="270"/>
        <end position="286"/>
    </location>
</feature>
<dbReference type="OrthoDB" id="14167at2759"/>
<dbReference type="VEuPathDB" id="FungiDB:SAPIO_CDS0413"/>
<gene>
    <name evidence="3" type="ORF">SAPIO_CDS0413</name>
</gene>
<evidence type="ECO:0000313" key="4">
    <source>
        <dbReference type="Proteomes" id="UP000028545"/>
    </source>
</evidence>
<protein>
    <recommendedName>
        <fullName evidence="2">BAR domain-containing protein</fullName>
    </recommendedName>
</protein>
<dbReference type="EMBL" id="JOWA01000022">
    <property type="protein sequence ID" value="KEZ46599.1"/>
    <property type="molecule type" value="Genomic_DNA"/>
</dbReference>
<accession>A0A084GGY7</accession>
<comment type="caution">
    <text evidence="3">The sequence shown here is derived from an EMBL/GenBank/DDBJ whole genome shotgun (WGS) entry which is preliminary data.</text>
</comment>